<evidence type="ECO:0000256" key="3">
    <source>
        <dbReference type="ARBA" id="ARBA00022806"/>
    </source>
</evidence>
<evidence type="ECO:0000256" key="1">
    <source>
        <dbReference type="ARBA" id="ARBA00022741"/>
    </source>
</evidence>
<dbReference type="Proteomes" id="UP000306196">
    <property type="component" value="Unassembled WGS sequence"/>
</dbReference>
<comment type="caution">
    <text evidence="7">The sequence shown here is derived from an EMBL/GenBank/DDBJ whole genome shotgun (WGS) entry which is preliminary data.</text>
</comment>
<evidence type="ECO:0000313" key="8">
    <source>
        <dbReference type="Proteomes" id="UP000306196"/>
    </source>
</evidence>
<keyword evidence="1" id="KW-0547">Nucleotide-binding</keyword>
<dbReference type="GO" id="GO:0004386">
    <property type="term" value="F:helicase activity"/>
    <property type="evidence" value="ECO:0007669"/>
    <property type="project" value="UniProtKB-KW"/>
</dbReference>
<dbReference type="GO" id="GO:0003676">
    <property type="term" value="F:nucleic acid binding"/>
    <property type="evidence" value="ECO:0007669"/>
    <property type="project" value="InterPro"/>
</dbReference>
<dbReference type="GO" id="GO:0016787">
    <property type="term" value="F:hydrolase activity"/>
    <property type="evidence" value="ECO:0007669"/>
    <property type="project" value="UniProtKB-KW"/>
</dbReference>
<gene>
    <name evidence="7" type="ORF">FEM03_20060</name>
</gene>
<feature type="domain" description="Helicase ATP-binding" evidence="5">
    <location>
        <begin position="152"/>
        <end position="316"/>
    </location>
</feature>
<organism evidence="7 8">
    <name type="scientific">Phragmitibacter flavus</name>
    <dbReference type="NCBI Taxonomy" id="2576071"/>
    <lineage>
        <taxon>Bacteria</taxon>
        <taxon>Pseudomonadati</taxon>
        <taxon>Verrucomicrobiota</taxon>
        <taxon>Verrucomicrobiia</taxon>
        <taxon>Verrucomicrobiales</taxon>
        <taxon>Verrucomicrobiaceae</taxon>
        <taxon>Phragmitibacter</taxon>
    </lineage>
</organism>
<sequence>MSTFAEELALTVKRHEKFWLDVEVASAAAMRHLLPGVAFNPPQKGHDEHLLWRLLRSASVLSQTANDRDKGLAQDLALFIAVTSEDAKTKAYACDLFSELGNHPGSQRLEQQLRIEDDFLLSSIRRAVLCAFNTVSVAETPYAFTDFQYGLWSKLPQIKAGAVSAPTSAGKSFVVIEHLCQRAVNEDKFAAVFVAPTRALLGEVHAKISNRLREHEETIRVSTIPTLDSEDKEKQIFVLTQERLQVLLAIWDGKFDLVIVDEAQGIGDDSRGMILQECLENIVMRGPKAQFLFLAPGASGFEALATAVNLAKIDVAETELSPVIQNRIVVSQTVGDESSLDVSMLADVRRVKIGTLNAKRGFGNGNTLLAAVALELGKSGGSLVYGTGPADAEKVASQIASDIEPIENPRLKELSKFVIQHVHAKYSLASHVLRGVGFHYGKMPSLLREALEQAFQAGDLKYLVCTTTLFQGVNLPARNVFIDTPTRGRNDKLDAASLWNFAGRAGRLGKEIVGNVFLVDYDKWESKPFTAKAKFAIAPSFKRVVSENAIQITAWLSSEIFEESSDSVATLETAGGLMMSHAARGSLRQFVKRTIGKSIDAVESEDLVSAAEVAFKELDLPIEALSINWTVNPFGQARLLKRFREKIKDGKVDDLIPVHPVPWSMSIYSRYVGIFSRLNREIFGKSASRKFNNRLASDALAWMGGKPLPVIIGKRISFAQTQRSNVKIDTQVRGVFDFIEDTLRFKYVQLGRCYVDLLKFALEEAELHDAAKSVYDFPLALELGVSSIAGQAFVELGLSRITSATLEALIPDSKPTVDRAREWIAGLSEVGSKLSRVIWEELLRKGLVRSEEPI</sequence>
<dbReference type="InterPro" id="IPR027417">
    <property type="entry name" value="P-loop_NTPase"/>
</dbReference>
<dbReference type="EMBL" id="VAUV01000017">
    <property type="protein sequence ID" value="TLD68958.1"/>
    <property type="molecule type" value="Genomic_DNA"/>
</dbReference>
<dbReference type="RefSeq" id="WP_138088087.1">
    <property type="nucleotide sequence ID" value="NZ_VAUV01000017.1"/>
</dbReference>
<evidence type="ECO:0000259" key="5">
    <source>
        <dbReference type="PROSITE" id="PS51192"/>
    </source>
</evidence>
<dbReference type="PROSITE" id="PS51194">
    <property type="entry name" value="HELICASE_CTER"/>
    <property type="match status" value="1"/>
</dbReference>
<dbReference type="InterPro" id="IPR001650">
    <property type="entry name" value="Helicase_C-like"/>
</dbReference>
<dbReference type="OrthoDB" id="9815222at2"/>
<dbReference type="PANTHER" id="PTHR47961">
    <property type="entry name" value="DNA POLYMERASE THETA, PUTATIVE (AFU_ORTHOLOGUE AFUA_1G05260)-RELATED"/>
    <property type="match status" value="1"/>
</dbReference>
<evidence type="ECO:0000256" key="2">
    <source>
        <dbReference type="ARBA" id="ARBA00022801"/>
    </source>
</evidence>
<keyword evidence="3 7" id="KW-0347">Helicase</keyword>
<proteinExistence type="predicted"/>
<dbReference type="AlphaFoldDB" id="A0A5R8K9H4"/>
<feature type="domain" description="Helicase C-terminal" evidence="6">
    <location>
        <begin position="368"/>
        <end position="549"/>
    </location>
</feature>
<dbReference type="Pfam" id="PF00271">
    <property type="entry name" value="Helicase_C"/>
    <property type="match status" value="1"/>
</dbReference>
<keyword evidence="4" id="KW-0067">ATP-binding</keyword>
<dbReference type="SMART" id="SM00490">
    <property type="entry name" value="HELICc"/>
    <property type="match status" value="1"/>
</dbReference>
<keyword evidence="2" id="KW-0378">Hydrolase</keyword>
<dbReference type="SMART" id="SM00487">
    <property type="entry name" value="DEXDc"/>
    <property type="match status" value="1"/>
</dbReference>
<dbReference type="GO" id="GO:0005524">
    <property type="term" value="F:ATP binding"/>
    <property type="evidence" value="ECO:0007669"/>
    <property type="project" value="UniProtKB-KW"/>
</dbReference>
<keyword evidence="8" id="KW-1185">Reference proteome</keyword>
<evidence type="ECO:0000313" key="7">
    <source>
        <dbReference type="EMBL" id="TLD68958.1"/>
    </source>
</evidence>
<dbReference type="InterPro" id="IPR011545">
    <property type="entry name" value="DEAD/DEAH_box_helicase_dom"/>
</dbReference>
<protein>
    <submittedName>
        <fullName evidence="7">DEAD/DEAH box helicase</fullName>
    </submittedName>
</protein>
<dbReference type="PROSITE" id="PS51192">
    <property type="entry name" value="HELICASE_ATP_BIND_1"/>
    <property type="match status" value="1"/>
</dbReference>
<dbReference type="Pfam" id="PF00270">
    <property type="entry name" value="DEAD"/>
    <property type="match status" value="1"/>
</dbReference>
<dbReference type="InterPro" id="IPR050474">
    <property type="entry name" value="Hel308_SKI2-like"/>
</dbReference>
<dbReference type="InterPro" id="IPR014001">
    <property type="entry name" value="Helicase_ATP-bd"/>
</dbReference>
<accession>A0A5R8K9H4</accession>
<reference evidence="7 8" key="1">
    <citation type="submission" date="2019-05" db="EMBL/GenBank/DDBJ databases">
        <title>Verrucobacter flavum gen. nov., sp. nov. a new member of the family Verrucomicrobiaceae.</title>
        <authorList>
            <person name="Szuroczki S."/>
            <person name="Abbaszade G."/>
            <person name="Szabo A."/>
            <person name="Felfoldi T."/>
            <person name="Schumann P."/>
            <person name="Boka K."/>
            <person name="Keki Z."/>
            <person name="Toumi M."/>
            <person name="Toth E."/>
        </authorList>
    </citation>
    <scope>NUCLEOTIDE SEQUENCE [LARGE SCALE GENOMIC DNA]</scope>
    <source>
        <strain evidence="7 8">MG-N-17</strain>
    </source>
</reference>
<evidence type="ECO:0000256" key="4">
    <source>
        <dbReference type="ARBA" id="ARBA00022840"/>
    </source>
</evidence>
<evidence type="ECO:0000259" key="6">
    <source>
        <dbReference type="PROSITE" id="PS51194"/>
    </source>
</evidence>
<name>A0A5R8K9H4_9BACT</name>
<dbReference type="SUPFAM" id="SSF52540">
    <property type="entry name" value="P-loop containing nucleoside triphosphate hydrolases"/>
    <property type="match status" value="2"/>
</dbReference>
<dbReference type="PANTHER" id="PTHR47961:SF6">
    <property type="entry name" value="DNA-DIRECTED DNA POLYMERASE"/>
    <property type="match status" value="1"/>
</dbReference>
<dbReference type="Gene3D" id="3.40.50.300">
    <property type="entry name" value="P-loop containing nucleotide triphosphate hydrolases"/>
    <property type="match status" value="2"/>
</dbReference>